<dbReference type="GO" id="GO:0050112">
    <property type="term" value="F:inositol 2-dehydrogenase (NAD+) activity"/>
    <property type="evidence" value="ECO:0007669"/>
    <property type="project" value="UniProtKB-EC"/>
</dbReference>
<accession>A0A5C5YCA9</accession>
<sequence length="457" mass="50549">MNDPKKSPSETIHDTKQESRRRFIKGGGMMLAGGAIAGSQASVARGAHAYGTDTMKIGLVGCGGRGTKAAMQALSTSGGEVKLVALADVFDNNAQTTYRGIKGKHKDQVDCADRIFVGLDAFDKVMQSDADVVILATPPGFRPQHFEAAIDAGKHVFMEKPVATDAPGVRRILAASEKAKEKGLAVQVGLQRHHEFRYRECIDRLQNGAIGDFILARAYWNGAGVWVRPRKPEMSELEYQMRNWYYFTWLGGDHIDEQHIHNLDVINWLMDGPPVECQGQGGREVRNGIDHGQIYDHHMVEFTYGDTNYGNGMKMLSQCRHIRGCWNSVSEHVHGTKGYCDISKARIYKPSGDLAWESDATEISEKGWQQEHHDLFSALRRGEVPNEGEYGAYSTMTAIMGRMATYSGKPVKWDDALNSEIQLADTDSMTSFDSAAPMQPDENGRYEVAVPGQTKTV</sequence>
<dbReference type="AlphaFoldDB" id="A0A5C5YCA9"/>
<dbReference type="Gene3D" id="3.40.50.720">
    <property type="entry name" value="NAD(P)-binding Rossmann-like Domain"/>
    <property type="match status" value="1"/>
</dbReference>
<dbReference type="OrthoDB" id="253515at2"/>
<keyword evidence="3" id="KW-0560">Oxidoreductase</keyword>
<evidence type="ECO:0000313" key="4">
    <source>
        <dbReference type="Proteomes" id="UP000317238"/>
    </source>
</evidence>
<gene>
    <name evidence="3" type="primary">iolG_16</name>
    <name evidence="3" type="ORF">Pan14r_44080</name>
</gene>
<dbReference type="EMBL" id="SJPL01000001">
    <property type="protein sequence ID" value="TWT72091.1"/>
    <property type="molecule type" value="Genomic_DNA"/>
</dbReference>
<reference evidence="3 4" key="1">
    <citation type="submission" date="2019-02" db="EMBL/GenBank/DDBJ databases">
        <title>Deep-cultivation of Planctomycetes and their phenomic and genomic characterization uncovers novel biology.</title>
        <authorList>
            <person name="Wiegand S."/>
            <person name="Jogler M."/>
            <person name="Boedeker C."/>
            <person name="Pinto D."/>
            <person name="Vollmers J."/>
            <person name="Rivas-Marin E."/>
            <person name="Kohn T."/>
            <person name="Peeters S.H."/>
            <person name="Heuer A."/>
            <person name="Rast P."/>
            <person name="Oberbeckmann S."/>
            <person name="Bunk B."/>
            <person name="Jeske O."/>
            <person name="Meyerdierks A."/>
            <person name="Storesund J.E."/>
            <person name="Kallscheuer N."/>
            <person name="Luecker S."/>
            <person name="Lage O.M."/>
            <person name="Pohl T."/>
            <person name="Merkel B.J."/>
            <person name="Hornburger P."/>
            <person name="Mueller R.-W."/>
            <person name="Bruemmer F."/>
            <person name="Labrenz M."/>
            <person name="Spormann A.M."/>
            <person name="Op Den Camp H."/>
            <person name="Overmann J."/>
            <person name="Amann R."/>
            <person name="Jetten M.S.M."/>
            <person name="Mascher T."/>
            <person name="Medema M.H."/>
            <person name="Devos D.P."/>
            <person name="Kaster A.-K."/>
            <person name="Ovreas L."/>
            <person name="Rohde M."/>
            <person name="Galperin M.Y."/>
            <person name="Jogler C."/>
        </authorList>
    </citation>
    <scope>NUCLEOTIDE SEQUENCE [LARGE SCALE GENOMIC DNA]</scope>
    <source>
        <strain evidence="3 4">Pan14r</strain>
    </source>
</reference>
<keyword evidence="4" id="KW-1185">Reference proteome</keyword>
<dbReference type="InterPro" id="IPR006311">
    <property type="entry name" value="TAT_signal"/>
</dbReference>
<dbReference type="PANTHER" id="PTHR43818:SF5">
    <property type="entry name" value="OXIDOREDUCTASE FAMILY PROTEIN"/>
    <property type="match status" value="1"/>
</dbReference>
<dbReference type="GO" id="GO:0000166">
    <property type="term" value="F:nucleotide binding"/>
    <property type="evidence" value="ECO:0007669"/>
    <property type="project" value="InterPro"/>
</dbReference>
<evidence type="ECO:0000259" key="1">
    <source>
        <dbReference type="Pfam" id="PF01408"/>
    </source>
</evidence>
<evidence type="ECO:0000259" key="2">
    <source>
        <dbReference type="Pfam" id="PF22725"/>
    </source>
</evidence>
<dbReference type="Pfam" id="PF01408">
    <property type="entry name" value="GFO_IDH_MocA"/>
    <property type="match status" value="1"/>
</dbReference>
<dbReference type="Pfam" id="PF22725">
    <property type="entry name" value="GFO_IDH_MocA_C3"/>
    <property type="match status" value="1"/>
</dbReference>
<dbReference type="InterPro" id="IPR000683">
    <property type="entry name" value="Gfo/Idh/MocA-like_OxRdtase_N"/>
</dbReference>
<organism evidence="3 4">
    <name type="scientific">Crateriforma conspicua</name>
    <dbReference type="NCBI Taxonomy" id="2527996"/>
    <lineage>
        <taxon>Bacteria</taxon>
        <taxon>Pseudomonadati</taxon>
        <taxon>Planctomycetota</taxon>
        <taxon>Planctomycetia</taxon>
        <taxon>Planctomycetales</taxon>
        <taxon>Planctomycetaceae</taxon>
        <taxon>Crateriforma</taxon>
    </lineage>
</organism>
<dbReference type="EC" id="1.1.1.18" evidence="3"/>
<dbReference type="InterPro" id="IPR050463">
    <property type="entry name" value="Gfo/Idh/MocA_oxidrdct_glycsds"/>
</dbReference>
<dbReference type="PROSITE" id="PS51318">
    <property type="entry name" value="TAT"/>
    <property type="match status" value="1"/>
</dbReference>
<comment type="caution">
    <text evidence="3">The sequence shown here is derived from an EMBL/GenBank/DDBJ whole genome shotgun (WGS) entry which is preliminary data.</text>
</comment>
<feature type="domain" description="Gfo/Idh/MocA-like oxidoreductase N-terminal" evidence="1">
    <location>
        <begin position="55"/>
        <end position="189"/>
    </location>
</feature>
<dbReference type="InterPro" id="IPR036291">
    <property type="entry name" value="NAD(P)-bd_dom_sf"/>
</dbReference>
<dbReference type="InterPro" id="IPR055170">
    <property type="entry name" value="GFO_IDH_MocA-like_dom"/>
</dbReference>
<protein>
    <submittedName>
        <fullName evidence="3">Inositol 2-dehydrogenase</fullName>
        <ecNumber evidence="3">1.1.1.18</ecNumber>
    </submittedName>
</protein>
<evidence type="ECO:0000313" key="3">
    <source>
        <dbReference type="EMBL" id="TWT72091.1"/>
    </source>
</evidence>
<dbReference type="Gene3D" id="3.30.360.10">
    <property type="entry name" value="Dihydrodipicolinate Reductase, domain 2"/>
    <property type="match status" value="1"/>
</dbReference>
<dbReference type="PANTHER" id="PTHR43818">
    <property type="entry name" value="BCDNA.GH03377"/>
    <property type="match status" value="1"/>
</dbReference>
<proteinExistence type="predicted"/>
<feature type="domain" description="GFO/IDH/MocA-like oxidoreductase" evidence="2">
    <location>
        <begin position="199"/>
        <end position="338"/>
    </location>
</feature>
<dbReference type="SUPFAM" id="SSF55347">
    <property type="entry name" value="Glyceraldehyde-3-phosphate dehydrogenase-like, C-terminal domain"/>
    <property type="match status" value="1"/>
</dbReference>
<name>A0A5C5YCA9_9PLAN</name>
<dbReference type="RefSeq" id="WP_146440159.1">
    <property type="nucleotide sequence ID" value="NZ_SJPL01000001.1"/>
</dbReference>
<dbReference type="Proteomes" id="UP000317238">
    <property type="component" value="Unassembled WGS sequence"/>
</dbReference>
<dbReference type="SUPFAM" id="SSF51735">
    <property type="entry name" value="NAD(P)-binding Rossmann-fold domains"/>
    <property type="match status" value="1"/>
</dbReference>